<reference evidence="8" key="1">
    <citation type="submission" date="2025-08" db="UniProtKB">
        <authorList>
            <consortium name="Ensembl"/>
        </authorList>
    </citation>
    <scope>IDENTIFICATION</scope>
</reference>
<dbReference type="Gene3D" id="3.40.50.720">
    <property type="entry name" value="NAD(P)-binding Rossmann-like Domain"/>
    <property type="match status" value="1"/>
</dbReference>
<evidence type="ECO:0000313" key="8">
    <source>
        <dbReference type="Ensembl" id="ENSFHEP00000002038.1"/>
    </source>
</evidence>
<feature type="transmembrane region" description="Helical" evidence="7">
    <location>
        <begin position="14"/>
        <end position="36"/>
    </location>
</feature>
<evidence type="ECO:0000256" key="7">
    <source>
        <dbReference type="SAM" id="Phobius"/>
    </source>
</evidence>
<dbReference type="Pfam" id="PF02267">
    <property type="entry name" value="Rib_hydrolayse"/>
    <property type="match status" value="1"/>
</dbReference>
<organism evidence="8 9">
    <name type="scientific">Fundulus heteroclitus</name>
    <name type="common">Killifish</name>
    <name type="synonym">Mummichog</name>
    <dbReference type="NCBI Taxonomy" id="8078"/>
    <lineage>
        <taxon>Eukaryota</taxon>
        <taxon>Metazoa</taxon>
        <taxon>Chordata</taxon>
        <taxon>Craniata</taxon>
        <taxon>Vertebrata</taxon>
        <taxon>Euteleostomi</taxon>
        <taxon>Actinopterygii</taxon>
        <taxon>Neopterygii</taxon>
        <taxon>Teleostei</taxon>
        <taxon>Neoteleostei</taxon>
        <taxon>Acanthomorphata</taxon>
        <taxon>Ovalentaria</taxon>
        <taxon>Atherinomorphae</taxon>
        <taxon>Cyprinodontiformes</taxon>
        <taxon>Fundulidae</taxon>
        <taxon>Fundulus</taxon>
    </lineage>
</organism>
<keyword evidence="7" id="KW-0812">Transmembrane</keyword>
<dbReference type="GeneID" id="105919001"/>
<dbReference type="GO" id="GO:0016740">
    <property type="term" value="F:transferase activity"/>
    <property type="evidence" value="ECO:0007669"/>
    <property type="project" value="UniProtKB-KW"/>
</dbReference>
<keyword evidence="6" id="KW-1015">Disulfide bond</keyword>
<dbReference type="PANTHER" id="PTHR10912:SF9">
    <property type="entry name" value="ADP-RIBOSYL CYCLASE_CYCLIC ADP-RIBOSE HYDROLASE"/>
    <property type="match status" value="1"/>
</dbReference>
<accession>A0A3Q2SRJ9</accession>
<name>A0A3Q2SRJ9_FUNHE</name>
<evidence type="ECO:0000256" key="2">
    <source>
        <dbReference type="ARBA" id="ARBA00011982"/>
    </source>
</evidence>
<dbReference type="OrthoDB" id="10028716at2759"/>
<keyword evidence="7" id="KW-1133">Transmembrane helix</keyword>
<dbReference type="AlphaFoldDB" id="A0A3Q2SRJ9"/>
<dbReference type="Gene3D" id="1.20.82.10">
    <property type="entry name" value="ADP Ribosyl Cyclase, Chain A, domain 1"/>
    <property type="match status" value="1"/>
</dbReference>
<evidence type="ECO:0000256" key="6">
    <source>
        <dbReference type="ARBA" id="ARBA00023157"/>
    </source>
</evidence>
<dbReference type="EC" id="3.2.2.6" evidence="2"/>
<evidence type="ECO:0000313" key="9">
    <source>
        <dbReference type="Proteomes" id="UP000265000"/>
    </source>
</evidence>
<keyword evidence="9" id="KW-1185">Reference proteome</keyword>
<evidence type="ECO:0000256" key="5">
    <source>
        <dbReference type="ARBA" id="ARBA00023027"/>
    </source>
</evidence>
<dbReference type="GO" id="GO:0016849">
    <property type="term" value="F:phosphorus-oxygen lyase activity"/>
    <property type="evidence" value="ECO:0007669"/>
    <property type="project" value="TreeGrafter"/>
</dbReference>
<evidence type="ECO:0000256" key="1">
    <source>
        <dbReference type="ARBA" id="ARBA00005406"/>
    </source>
</evidence>
<dbReference type="PANTHER" id="PTHR10912">
    <property type="entry name" value="ADP-RIBOSYL CYCLASE"/>
    <property type="match status" value="1"/>
</dbReference>
<dbReference type="GeneTree" id="ENSGT00390000017291"/>
<proteinExistence type="inferred from homology"/>
<reference evidence="8" key="2">
    <citation type="submission" date="2025-09" db="UniProtKB">
        <authorList>
            <consortium name="Ensembl"/>
        </authorList>
    </citation>
    <scope>IDENTIFICATION</scope>
</reference>
<comment type="similarity">
    <text evidence="1">Belongs to the ADP-ribosyl cyclase family.</text>
</comment>
<dbReference type="Proteomes" id="UP000265000">
    <property type="component" value="Unplaced"/>
</dbReference>
<dbReference type="GO" id="GO:0005886">
    <property type="term" value="C:plasma membrane"/>
    <property type="evidence" value="ECO:0007669"/>
    <property type="project" value="TreeGrafter"/>
</dbReference>
<sequence>MESGLERKRGRRKLIMAVILAVIVVVVIAIILAVVLSRRDDDFKREFMGRCQKFKGANCQTIWDAFQQAYINKDHCEVLPEAYDPVIAAAPMESACNRLMFWSKTKDVVHEFTGKKDCFRTVEDSLLGSVLDDLVWCGKKGSNETFTTGCPGWKGCVKSPVRSFWNRISAAFGDSACGNVTVMLNGSLQTPFHNESIFASIEVKRFTSPKVKALNVVLVTPENFVTNCTNASLQNLKMGLDEGIGYGCSEVPDSQLEACASDPEKPCGACW</sequence>
<keyword evidence="3" id="KW-0808">Transferase</keyword>
<keyword evidence="7" id="KW-0472">Membrane</keyword>
<dbReference type="InterPro" id="IPR003193">
    <property type="entry name" value="ADP-ribosyl_cyclase"/>
</dbReference>
<evidence type="ECO:0000256" key="4">
    <source>
        <dbReference type="ARBA" id="ARBA00022801"/>
    </source>
</evidence>
<protein>
    <recommendedName>
        <fullName evidence="2">ADP-ribosyl cyclase/cyclic ADP-ribose hydrolase</fullName>
        <ecNumber evidence="2">3.2.2.6</ecNumber>
    </recommendedName>
</protein>
<dbReference type="Ensembl" id="ENSFHET00000012864.1">
    <property type="protein sequence ID" value="ENSFHEP00000002038.1"/>
    <property type="gene ID" value="ENSFHEG00000002848.1"/>
</dbReference>
<dbReference type="SUPFAM" id="SSF52309">
    <property type="entry name" value="N-(deoxy)ribosyltransferase-like"/>
    <property type="match status" value="1"/>
</dbReference>
<evidence type="ECO:0000256" key="3">
    <source>
        <dbReference type="ARBA" id="ARBA00022679"/>
    </source>
</evidence>
<dbReference type="GO" id="GO:0061809">
    <property type="term" value="F:NAD+ nucleosidase activity, cyclic ADP-ribose generating"/>
    <property type="evidence" value="ECO:0007669"/>
    <property type="project" value="UniProtKB-EC"/>
</dbReference>
<keyword evidence="5" id="KW-0520">NAD</keyword>
<dbReference type="STRING" id="8078.ENSFHEP00000002038"/>
<keyword evidence="4" id="KW-0378">Hydrolase</keyword>
<dbReference type="GO" id="GO:0030890">
    <property type="term" value="P:positive regulation of B cell proliferation"/>
    <property type="evidence" value="ECO:0007669"/>
    <property type="project" value="TreeGrafter"/>
</dbReference>